<evidence type="ECO:0000313" key="3">
    <source>
        <dbReference type="Proteomes" id="UP000198217"/>
    </source>
</evidence>
<gene>
    <name evidence="2" type="ORF">GA0070609_3965</name>
</gene>
<protein>
    <submittedName>
        <fullName evidence="2">Uncharacterized protein</fullName>
    </submittedName>
</protein>
<name>A0A1C5J1J0_9ACTN</name>
<keyword evidence="1" id="KW-1133">Transmembrane helix</keyword>
<proteinExistence type="predicted"/>
<evidence type="ECO:0000313" key="2">
    <source>
        <dbReference type="EMBL" id="SCG64477.1"/>
    </source>
</evidence>
<reference evidence="2 3" key="1">
    <citation type="submission" date="2016-06" db="EMBL/GenBank/DDBJ databases">
        <authorList>
            <person name="Kjaerup R.B."/>
            <person name="Dalgaard T.S."/>
            <person name="Juul-Madsen H.R."/>
        </authorList>
    </citation>
    <scope>NUCLEOTIDE SEQUENCE [LARGE SCALE GENOMIC DNA]</scope>
    <source>
        <strain evidence="2 3">DSM 43904</strain>
    </source>
</reference>
<feature type="transmembrane region" description="Helical" evidence="1">
    <location>
        <begin position="34"/>
        <end position="53"/>
    </location>
</feature>
<dbReference type="AlphaFoldDB" id="A0A1C5J1J0"/>
<organism evidence="2 3">
    <name type="scientific">Micromonospora echinaurantiaca</name>
    <dbReference type="NCBI Taxonomy" id="47857"/>
    <lineage>
        <taxon>Bacteria</taxon>
        <taxon>Bacillati</taxon>
        <taxon>Actinomycetota</taxon>
        <taxon>Actinomycetes</taxon>
        <taxon>Micromonosporales</taxon>
        <taxon>Micromonosporaceae</taxon>
        <taxon>Micromonospora</taxon>
    </lineage>
</organism>
<accession>A0A1C5J1J0</accession>
<keyword evidence="1" id="KW-0812">Transmembrane</keyword>
<dbReference type="EMBL" id="LT607750">
    <property type="protein sequence ID" value="SCG64477.1"/>
    <property type="molecule type" value="Genomic_DNA"/>
</dbReference>
<feature type="transmembrane region" description="Helical" evidence="1">
    <location>
        <begin position="60"/>
        <end position="77"/>
    </location>
</feature>
<keyword evidence="3" id="KW-1185">Reference proteome</keyword>
<feature type="transmembrane region" description="Helical" evidence="1">
    <location>
        <begin position="150"/>
        <end position="172"/>
    </location>
</feature>
<sequence>MCAVRLSAGTVCWSVVGGAAVVHVLGALSDAPVLAGQATGVALAGLAAIVLLGGGRGRPAVAAGVAVLAVDAVVAARDLGGPRYLSPFYAPLSTPGPYSVGTDLAWLGEALSAQLTEHWPTLLGVSLICGGTVLTLADRPRTEARWPRRIGWAVVAVVAVVLLVDFGGGTLARRLVTLAARVPTMVAVAAALAVLVVAAGRRWRSGVPAVLGALLLTAAVLSADLTATGPARPMVWPEADAVAEPQAFLAVGVRSEAFVATAILDAPSAGLVTAPLLALLAVLAIGLLALAAPGRGGGGTVGRDGPDGEND</sequence>
<feature type="transmembrane region" description="Helical" evidence="1">
    <location>
        <begin position="119"/>
        <end position="138"/>
    </location>
</feature>
<evidence type="ECO:0000256" key="1">
    <source>
        <dbReference type="SAM" id="Phobius"/>
    </source>
</evidence>
<feature type="transmembrane region" description="Helical" evidence="1">
    <location>
        <begin position="271"/>
        <end position="292"/>
    </location>
</feature>
<keyword evidence="1" id="KW-0472">Membrane</keyword>
<feature type="transmembrane region" description="Helical" evidence="1">
    <location>
        <begin position="206"/>
        <end position="227"/>
    </location>
</feature>
<feature type="transmembrane region" description="Helical" evidence="1">
    <location>
        <begin position="178"/>
        <end position="199"/>
    </location>
</feature>
<dbReference type="Proteomes" id="UP000198217">
    <property type="component" value="Chromosome I"/>
</dbReference>